<dbReference type="Proteomes" id="UP000321204">
    <property type="component" value="Chromosome"/>
</dbReference>
<reference evidence="1 2" key="1">
    <citation type="journal article" date="2015" name="Int. J. Syst. Evol. Microbiol.">
        <title>Flavisolibacter ginsenosidimutans sp. nov., with ginsenoside-converting activity isolated from soil used for cultivating ginseng.</title>
        <authorList>
            <person name="Zhao Y."/>
            <person name="Liu Q."/>
            <person name="Kang M.S."/>
            <person name="Jin F."/>
            <person name="Yu H."/>
            <person name="Im W.T."/>
        </authorList>
    </citation>
    <scope>NUCLEOTIDE SEQUENCE [LARGE SCALE GENOMIC DNA]</scope>
    <source>
        <strain evidence="1 2">Gsoil 636</strain>
    </source>
</reference>
<dbReference type="RefSeq" id="WP_146786593.1">
    <property type="nucleotide sequence ID" value="NZ_BAABIO010000001.1"/>
</dbReference>
<dbReference type="AlphaFoldDB" id="A0A5B8UIA0"/>
<gene>
    <name evidence="1" type="ORF">FSB75_10240</name>
</gene>
<dbReference type="OrthoDB" id="1359551at2"/>
<name>A0A5B8UIA0_9BACT</name>
<organism evidence="1 2">
    <name type="scientific">Flavisolibacter ginsenosidimutans</name>
    <dbReference type="NCBI Taxonomy" id="661481"/>
    <lineage>
        <taxon>Bacteria</taxon>
        <taxon>Pseudomonadati</taxon>
        <taxon>Bacteroidota</taxon>
        <taxon>Chitinophagia</taxon>
        <taxon>Chitinophagales</taxon>
        <taxon>Chitinophagaceae</taxon>
        <taxon>Flavisolibacter</taxon>
    </lineage>
</organism>
<protein>
    <submittedName>
        <fullName evidence="1">Uncharacterized protein</fullName>
    </submittedName>
</protein>
<keyword evidence="2" id="KW-1185">Reference proteome</keyword>
<sequence>MIDLENKFELPLELPEPWYWTSQALTEQLQKEISSKHLLYGKQAKTIARRQDNDDVLFQLSNNDYGYAVVHLTWSEYSHADGKYPKTILYKDWQDVYTNRILMDKAEFEL</sequence>
<proteinExistence type="predicted"/>
<evidence type="ECO:0000313" key="2">
    <source>
        <dbReference type="Proteomes" id="UP000321204"/>
    </source>
</evidence>
<evidence type="ECO:0000313" key="1">
    <source>
        <dbReference type="EMBL" id="QEC56253.1"/>
    </source>
</evidence>
<dbReference type="KEGG" id="fgg:FSB75_10240"/>
<accession>A0A5B8UIA0</accession>
<dbReference type="EMBL" id="CP042433">
    <property type="protein sequence ID" value="QEC56253.1"/>
    <property type="molecule type" value="Genomic_DNA"/>
</dbReference>